<dbReference type="EMBL" id="JAUSTP010000017">
    <property type="protein sequence ID" value="MDQ0190324.1"/>
    <property type="molecule type" value="Genomic_DNA"/>
</dbReference>
<dbReference type="PROSITE" id="PS50850">
    <property type="entry name" value="MFS"/>
    <property type="match status" value="1"/>
</dbReference>
<evidence type="ECO:0000313" key="9">
    <source>
        <dbReference type="EMBL" id="MDQ0190324.1"/>
    </source>
</evidence>
<dbReference type="InterPro" id="IPR001958">
    <property type="entry name" value="Tet-R_TetA/multi-R_MdtG-like"/>
</dbReference>
<gene>
    <name evidence="9" type="ORF">J2S03_002188</name>
</gene>
<dbReference type="PANTHER" id="PTHR23517">
    <property type="entry name" value="RESISTANCE PROTEIN MDTM, PUTATIVE-RELATED-RELATED"/>
    <property type="match status" value="1"/>
</dbReference>
<evidence type="ECO:0000256" key="5">
    <source>
        <dbReference type="ARBA" id="ARBA00022989"/>
    </source>
</evidence>
<accession>A0ABT9XJV6</accession>
<name>A0ABT9XJV6_9BACL</name>
<sequence>MFIVASLLNAVGSALLWPLITIYVHNVLHRSYGEAGFVLFCQSLASVVGQFIGGALFHRLGAKRLIVGSLLLNGFAQLSLIVAKTWDPYIAMMVANGLLNALTMPAVNAFVGFRWREQRYRLFNAIYVFNNIGVAIGTSLAGLLAALSFNLTFFFDGMTTIGFGVFFYVYLRHIGFEEADTLQVDVGMQTGDAGIGMLLRDYRLYLFIALGSMMLSIATSTWSSGVAPYLNQLGRSPAAFSFLWTANGIVILIGQPFISLLNRFITKSLYARLISSGIFYTLGFTFLWLFHGSYVLMIVSMVISTFGEMHIAPTSPALITQTTGRSAPFYLGVVGGVGNVGRLVGPLMFGNIFDFFGVVPILVIASAASLVSTVSFCVHRFLRPRSVPMRSDTSAM</sequence>
<dbReference type="SUPFAM" id="SSF103473">
    <property type="entry name" value="MFS general substrate transporter"/>
    <property type="match status" value="1"/>
</dbReference>
<feature type="transmembrane region" description="Helical" evidence="7">
    <location>
        <begin position="89"/>
        <end position="113"/>
    </location>
</feature>
<feature type="transmembrane region" description="Helical" evidence="7">
    <location>
        <begin position="125"/>
        <end position="147"/>
    </location>
</feature>
<keyword evidence="6 7" id="KW-0472">Membrane</keyword>
<feature type="transmembrane region" description="Helical" evidence="7">
    <location>
        <begin position="242"/>
        <end position="262"/>
    </location>
</feature>
<keyword evidence="10" id="KW-1185">Reference proteome</keyword>
<dbReference type="InterPro" id="IPR011701">
    <property type="entry name" value="MFS"/>
</dbReference>
<dbReference type="InterPro" id="IPR036259">
    <property type="entry name" value="MFS_trans_sf"/>
</dbReference>
<evidence type="ECO:0000256" key="6">
    <source>
        <dbReference type="ARBA" id="ARBA00023136"/>
    </source>
</evidence>
<dbReference type="Proteomes" id="UP001232973">
    <property type="component" value="Unassembled WGS sequence"/>
</dbReference>
<evidence type="ECO:0000313" key="10">
    <source>
        <dbReference type="Proteomes" id="UP001232973"/>
    </source>
</evidence>
<proteinExistence type="predicted"/>
<organism evidence="9 10">
    <name type="scientific">Alicyclobacillus cycloheptanicus</name>
    <dbReference type="NCBI Taxonomy" id="1457"/>
    <lineage>
        <taxon>Bacteria</taxon>
        <taxon>Bacillati</taxon>
        <taxon>Bacillota</taxon>
        <taxon>Bacilli</taxon>
        <taxon>Bacillales</taxon>
        <taxon>Alicyclobacillaceae</taxon>
        <taxon>Alicyclobacillus</taxon>
    </lineage>
</organism>
<feature type="domain" description="Major facilitator superfamily (MFS) profile" evidence="8">
    <location>
        <begin position="1"/>
        <end position="383"/>
    </location>
</feature>
<feature type="transmembrane region" description="Helical" evidence="7">
    <location>
        <begin position="269"/>
        <end position="288"/>
    </location>
</feature>
<dbReference type="InterPro" id="IPR020846">
    <property type="entry name" value="MFS_dom"/>
</dbReference>
<feature type="transmembrane region" description="Helical" evidence="7">
    <location>
        <begin position="7"/>
        <end position="25"/>
    </location>
</feature>
<dbReference type="Pfam" id="PF07690">
    <property type="entry name" value="MFS_1"/>
    <property type="match status" value="1"/>
</dbReference>
<evidence type="ECO:0000256" key="7">
    <source>
        <dbReference type="SAM" id="Phobius"/>
    </source>
</evidence>
<feature type="transmembrane region" description="Helical" evidence="7">
    <location>
        <begin position="37"/>
        <end position="58"/>
    </location>
</feature>
<feature type="transmembrane region" description="Helical" evidence="7">
    <location>
        <begin position="204"/>
        <end position="222"/>
    </location>
</feature>
<reference evidence="9 10" key="1">
    <citation type="submission" date="2023-07" db="EMBL/GenBank/DDBJ databases">
        <title>Genomic Encyclopedia of Type Strains, Phase IV (KMG-IV): sequencing the most valuable type-strain genomes for metagenomic binning, comparative biology and taxonomic classification.</title>
        <authorList>
            <person name="Goeker M."/>
        </authorList>
    </citation>
    <scope>NUCLEOTIDE SEQUENCE [LARGE SCALE GENOMIC DNA]</scope>
    <source>
        <strain evidence="9 10">DSM 4006</strain>
    </source>
</reference>
<evidence type="ECO:0000256" key="1">
    <source>
        <dbReference type="ARBA" id="ARBA00004651"/>
    </source>
</evidence>
<keyword evidence="3" id="KW-1003">Cell membrane</keyword>
<feature type="transmembrane region" description="Helical" evidence="7">
    <location>
        <begin position="355"/>
        <end position="382"/>
    </location>
</feature>
<dbReference type="PRINTS" id="PR01035">
    <property type="entry name" value="TCRTETA"/>
</dbReference>
<evidence type="ECO:0000256" key="3">
    <source>
        <dbReference type="ARBA" id="ARBA00022475"/>
    </source>
</evidence>
<comment type="caution">
    <text evidence="9">The sequence shown here is derived from an EMBL/GenBank/DDBJ whole genome shotgun (WGS) entry which is preliminary data.</text>
</comment>
<keyword evidence="5 7" id="KW-1133">Transmembrane helix</keyword>
<evidence type="ECO:0000256" key="4">
    <source>
        <dbReference type="ARBA" id="ARBA00022692"/>
    </source>
</evidence>
<dbReference type="PANTHER" id="PTHR23517:SF10">
    <property type="entry name" value="MAJOR FACILITATOR SUPERFAMILY (MFS) PROFILE DOMAIN-CONTAINING PROTEIN"/>
    <property type="match status" value="1"/>
</dbReference>
<feature type="transmembrane region" description="Helical" evidence="7">
    <location>
        <begin position="153"/>
        <end position="171"/>
    </location>
</feature>
<comment type="subcellular location">
    <subcellularLocation>
        <location evidence="1">Cell membrane</location>
        <topology evidence="1">Multi-pass membrane protein</topology>
    </subcellularLocation>
</comment>
<dbReference type="Gene3D" id="1.20.1250.20">
    <property type="entry name" value="MFS general substrate transporter like domains"/>
    <property type="match status" value="1"/>
</dbReference>
<feature type="transmembrane region" description="Helical" evidence="7">
    <location>
        <begin position="65"/>
        <end position="83"/>
    </location>
</feature>
<keyword evidence="2" id="KW-0813">Transport</keyword>
<dbReference type="RefSeq" id="WP_274454672.1">
    <property type="nucleotide sequence ID" value="NZ_CP067097.1"/>
</dbReference>
<dbReference type="InterPro" id="IPR050171">
    <property type="entry name" value="MFS_Transporters"/>
</dbReference>
<evidence type="ECO:0000256" key="2">
    <source>
        <dbReference type="ARBA" id="ARBA00022448"/>
    </source>
</evidence>
<evidence type="ECO:0000259" key="8">
    <source>
        <dbReference type="PROSITE" id="PS50850"/>
    </source>
</evidence>
<keyword evidence="4 7" id="KW-0812">Transmembrane</keyword>
<protein>
    <submittedName>
        <fullName evidence="9">MFS family permease</fullName>
    </submittedName>
</protein>